<comment type="caution">
    <text evidence="3">The sequence shown here is derived from an EMBL/GenBank/DDBJ whole genome shotgun (WGS) entry which is preliminary data.</text>
</comment>
<evidence type="ECO:0000313" key="3">
    <source>
        <dbReference type="EMBL" id="GBH28938.1"/>
    </source>
</evidence>
<dbReference type="InterPro" id="IPR011761">
    <property type="entry name" value="ATP-grasp"/>
</dbReference>
<name>A0A401IX56_SPHXE</name>
<organism evidence="3 4">
    <name type="scientific">Sphingobium xenophagum</name>
    <dbReference type="NCBI Taxonomy" id="121428"/>
    <lineage>
        <taxon>Bacteria</taxon>
        <taxon>Pseudomonadati</taxon>
        <taxon>Pseudomonadota</taxon>
        <taxon>Alphaproteobacteria</taxon>
        <taxon>Sphingomonadales</taxon>
        <taxon>Sphingomonadaceae</taxon>
        <taxon>Sphingobium</taxon>
    </lineage>
</organism>
<protein>
    <recommendedName>
        <fullName evidence="2">ATP-grasp domain-containing protein</fullName>
    </recommendedName>
</protein>
<keyword evidence="4" id="KW-1185">Reference proteome</keyword>
<evidence type="ECO:0000259" key="2">
    <source>
        <dbReference type="PROSITE" id="PS50975"/>
    </source>
</evidence>
<dbReference type="SUPFAM" id="SSF56059">
    <property type="entry name" value="Glutathione synthetase ATP-binding domain-like"/>
    <property type="match status" value="1"/>
</dbReference>
<proteinExistence type="predicted"/>
<dbReference type="GO" id="GO:0005524">
    <property type="term" value="F:ATP binding"/>
    <property type="evidence" value="ECO:0007669"/>
    <property type="project" value="UniProtKB-UniRule"/>
</dbReference>
<accession>A0A401IX56</accession>
<evidence type="ECO:0000313" key="4">
    <source>
        <dbReference type="Proteomes" id="UP000290975"/>
    </source>
</evidence>
<feature type="domain" description="ATP-grasp" evidence="2">
    <location>
        <begin position="126"/>
        <end position="323"/>
    </location>
</feature>
<keyword evidence="1" id="KW-0547">Nucleotide-binding</keyword>
<dbReference type="GO" id="GO:0046872">
    <property type="term" value="F:metal ion binding"/>
    <property type="evidence" value="ECO:0007669"/>
    <property type="project" value="InterPro"/>
</dbReference>
<keyword evidence="1" id="KW-0067">ATP-binding</keyword>
<dbReference type="Proteomes" id="UP000290975">
    <property type="component" value="Unassembled WGS sequence"/>
</dbReference>
<evidence type="ECO:0000256" key="1">
    <source>
        <dbReference type="PROSITE-ProRule" id="PRU00409"/>
    </source>
</evidence>
<gene>
    <name evidence="3" type="ORF">MBESOW_P0191</name>
</gene>
<dbReference type="STRING" id="1192759.GCA_000277525_02380"/>
<sequence length="414" mass="46407">MALRTSAGACVTALPGAIVLGLENAIGLTVVRELGEHGVPVHGVAGDADSVGAASRHCTRSHLRPDGPAALWLPDLIARTGAGAVLAVSESDLLELAELPPTIGDCHILVPRPDRLAKVIDKFRTLDIAEKAGLRVPQTWQPQMGEDFAARVATMHYPLVAKWANPPAIMPILEQAGLEWLKTEYVHTPQELVALLDRYAPVGLWPLIQQYCRGVGLGQMLYMEQGQATLRFQHRRLHEWPPEGGVSTLCRAEPANLHGDQMALSEQLLRALDWDGQAMVEYRYEPDSGRYWLMEVNGRFWGSLPLARHCGAHFAWEAYRRTVLGQRDPAPPPRDDLRARYMVPETKRLIRLWITPGRISDPFFKRRPVRDLIGYVLGFFDPATRYYVLTLSDPRPWMRDMAQMFRKAVRGGKR</sequence>
<dbReference type="Gene3D" id="3.30.470.20">
    <property type="entry name" value="ATP-grasp fold, B domain"/>
    <property type="match status" value="1"/>
</dbReference>
<dbReference type="EMBL" id="BBQY01000001">
    <property type="protein sequence ID" value="GBH28938.1"/>
    <property type="molecule type" value="Genomic_DNA"/>
</dbReference>
<dbReference type="PROSITE" id="PS50975">
    <property type="entry name" value="ATP_GRASP"/>
    <property type="match status" value="1"/>
</dbReference>
<reference evidence="3 4" key="1">
    <citation type="submission" date="2014-12" db="EMBL/GenBank/DDBJ databases">
        <title>Whole genome sequencing of Sphingobium xenophagum OW59.</title>
        <authorList>
            <person name="Ohta Y."/>
            <person name="Nishi S."/>
            <person name="Hatada Y."/>
        </authorList>
    </citation>
    <scope>NUCLEOTIDE SEQUENCE [LARGE SCALE GENOMIC DNA]</scope>
    <source>
        <strain evidence="3 4">OW59</strain>
    </source>
</reference>
<dbReference type="AlphaFoldDB" id="A0A401IX56"/>